<sequence>MPGDTPYSGNRRLADRRPETEWRNVLPTGAPGASQGTPYSFWVREGDATKLAVILAGGGACWTGENCALHGRPFYRPFAGLGDGPSDFGGIFDSENPENPLADYTLVYLPTANGDVFLGDSITTYDVPESDDRPPAKIDILHKGYDNAVCALHWMFSAYPNPKTVAVIGWSAGAIASPVYTHIVAENYPAALIRHFADGGGAYRAGEKLVPLFASWGTANVLRRISGFQDIEIEALSLEDLYVRAAELHPEITFHQYNERHDAIQGLFLHLMGVASPDVGANMDEAHAYIRERVPNFRTYTSWGHDEGIIGGYYDAVPALNALDNRGRPHVLDRFYTRQVNGVRFLDWFAAALGGDSVENVACIDSEKQEHHWVRPGFPR</sequence>
<dbReference type="eggNOG" id="COG0657">
    <property type="taxonomic scope" value="Bacteria"/>
</dbReference>
<dbReference type="EMBL" id="JFYZ01000011">
    <property type="protein sequence ID" value="EZP81850.1"/>
    <property type="molecule type" value="Genomic_DNA"/>
</dbReference>
<dbReference type="PATRIC" id="fig|158500.4.peg.2561"/>
<evidence type="ECO:0000313" key="2">
    <source>
        <dbReference type="EMBL" id="EZP81850.1"/>
    </source>
</evidence>
<dbReference type="AlphaFoldDB" id="A0A031JY48"/>
<organism evidence="2 3">
    <name type="scientific">Novosphingobium resinovorum</name>
    <dbReference type="NCBI Taxonomy" id="158500"/>
    <lineage>
        <taxon>Bacteria</taxon>
        <taxon>Pseudomonadati</taxon>
        <taxon>Pseudomonadota</taxon>
        <taxon>Alphaproteobacteria</taxon>
        <taxon>Sphingomonadales</taxon>
        <taxon>Sphingomonadaceae</taxon>
        <taxon>Novosphingobium</taxon>
    </lineage>
</organism>
<comment type="caution">
    <text evidence="2">The sequence shown here is derived from an EMBL/GenBank/DDBJ whole genome shotgun (WGS) entry which is preliminary data.</text>
</comment>
<evidence type="ECO:0000256" key="1">
    <source>
        <dbReference type="SAM" id="MobiDB-lite"/>
    </source>
</evidence>
<protein>
    <recommendedName>
        <fullName evidence="4">Pectinacetylesterase</fullName>
    </recommendedName>
</protein>
<gene>
    <name evidence="2" type="ORF">BV97_02508</name>
</gene>
<evidence type="ECO:0000313" key="3">
    <source>
        <dbReference type="Proteomes" id="UP000024329"/>
    </source>
</evidence>
<dbReference type="Proteomes" id="UP000024329">
    <property type="component" value="Unassembled WGS sequence"/>
</dbReference>
<dbReference type="RefSeq" id="WP_155986261.1">
    <property type="nucleotide sequence ID" value="NZ_JFYZ01000011.1"/>
</dbReference>
<accession>A0A031JY48</accession>
<proteinExistence type="predicted"/>
<name>A0A031JY48_9SPHN</name>
<reference evidence="2 3" key="1">
    <citation type="submission" date="2014-03" db="EMBL/GenBank/DDBJ databases">
        <title>Whole genome sequence of Novosphingobium resinovorum KF1.</title>
        <authorList>
            <person name="Gan H.M."/>
            <person name="Gan H.Y."/>
            <person name="Chew T.H."/>
            <person name="Savka M.A."/>
        </authorList>
    </citation>
    <scope>NUCLEOTIDE SEQUENCE [LARGE SCALE GENOMIC DNA]</scope>
    <source>
        <strain evidence="2 3">KF1</strain>
    </source>
</reference>
<feature type="region of interest" description="Disordered" evidence="1">
    <location>
        <begin position="1"/>
        <end position="33"/>
    </location>
</feature>
<feature type="compositionally biased region" description="Basic and acidic residues" evidence="1">
    <location>
        <begin position="12"/>
        <end position="22"/>
    </location>
</feature>
<evidence type="ECO:0008006" key="4">
    <source>
        <dbReference type="Google" id="ProtNLM"/>
    </source>
</evidence>